<gene>
    <name evidence="2" type="ORF">BN381_310077</name>
</gene>
<comment type="caution">
    <text evidence="2">The sequence shown here is derived from an EMBL/GenBank/DDBJ whole genome shotgun (WGS) entry which is preliminary data.</text>
</comment>
<name>R4Z3U8_9ACTN</name>
<dbReference type="RefSeq" id="WP_012227386.1">
    <property type="nucleotide sequence ID" value="NZ_HG422565.1"/>
</dbReference>
<dbReference type="Proteomes" id="UP000018291">
    <property type="component" value="Unassembled WGS sequence"/>
</dbReference>
<dbReference type="STRING" id="1229780.BN381_310077"/>
<proteinExistence type="predicted"/>
<evidence type="ECO:0000256" key="1">
    <source>
        <dbReference type="SAM" id="MobiDB-lite"/>
    </source>
</evidence>
<sequence>MFNRLASRSPQPASQPKAFSGARRGRYASALIVGILVLGGCSDLPTNYNERAEANFMVGCKDGSSAEYCRCVWAQLKKTVPWKEFNKFDKSQSTAEEENRKIVIPAGIQAAIDKCKEGGSDASPTTTEAQTSTTKPG</sequence>
<keyword evidence="3" id="KW-1185">Reference proteome</keyword>
<evidence type="ECO:0000313" key="2">
    <source>
        <dbReference type="EMBL" id="CCM63981.1"/>
    </source>
</evidence>
<dbReference type="AlphaFoldDB" id="R4Z3U8"/>
<accession>R4Z3U8</accession>
<evidence type="ECO:0000313" key="3">
    <source>
        <dbReference type="Proteomes" id="UP000018291"/>
    </source>
</evidence>
<feature type="region of interest" description="Disordered" evidence="1">
    <location>
        <begin position="115"/>
        <end position="137"/>
    </location>
</feature>
<feature type="compositionally biased region" description="Polar residues" evidence="1">
    <location>
        <begin position="1"/>
        <end position="14"/>
    </location>
</feature>
<dbReference type="HOGENOM" id="CLU_1861553_0_0_11"/>
<protein>
    <submittedName>
        <fullName evidence="2">Uncharacterized protein</fullName>
    </submittedName>
</protein>
<organism evidence="2 3">
    <name type="scientific">Candidatus Neomicrothrix parvicella RN1</name>
    <dbReference type="NCBI Taxonomy" id="1229780"/>
    <lineage>
        <taxon>Bacteria</taxon>
        <taxon>Bacillati</taxon>
        <taxon>Actinomycetota</taxon>
        <taxon>Acidimicrobiia</taxon>
        <taxon>Acidimicrobiales</taxon>
        <taxon>Microthrixaceae</taxon>
        <taxon>Candidatus Neomicrothrix</taxon>
    </lineage>
</organism>
<feature type="region of interest" description="Disordered" evidence="1">
    <location>
        <begin position="1"/>
        <end position="20"/>
    </location>
</feature>
<dbReference type="EMBL" id="CANL01000025">
    <property type="protein sequence ID" value="CCM63981.1"/>
    <property type="molecule type" value="Genomic_DNA"/>
</dbReference>
<feature type="compositionally biased region" description="Low complexity" evidence="1">
    <location>
        <begin position="125"/>
        <end position="137"/>
    </location>
</feature>
<reference evidence="2 3" key="1">
    <citation type="journal article" date="2013" name="ISME J.">
        <title>Metabolic model for the filamentous 'Candidatus Microthrix parvicella' based on genomic and metagenomic analyses.</title>
        <authorList>
            <person name="Jon McIlroy S."/>
            <person name="Kristiansen R."/>
            <person name="Albertsen M."/>
            <person name="Michael Karst S."/>
            <person name="Rossetti S."/>
            <person name="Lund Nielsen J."/>
            <person name="Tandoi V."/>
            <person name="James Seviour R."/>
            <person name="Nielsen P.H."/>
        </authorList>
    </citation>
    <scope>NUCLEOTIDE SEQUENCE [LARGE SCALE GENOMIC DNA]</scope>
    <source>
        <strain evidence="2 3">RN1</strain>
    </source>
</reference>